<dbReference type="OrthoDB" id="10248252at2759"/>
<gene>
    <name evidence="1" type="ORF">NMOB1V02_LOCUS1282</name>
</gene>
<reference evidence="1" key="1">
    <citation type="submission" date="2020-11" db="EMBL/GenBank/DDBJ databases">
        <authorList>
            <person name="Tran Van P."/>
        </authorList>
    </citation>
    <scope>NUCLEOTIDE SEQUENCE</scope>
</reference>
<dbReference type="EMBL" id="CAJPEX010000126">
    <property type="protein sequence ID" value="CAG0913543.1"/>
    <property type="molecule type" value="Genomic_DNA"/>
</dbReference>
<dbReference type="Gene3D" id="2.130.10.10">
    <property type="entry name" value="YVTN repeat-like/Quinoprotein amine dehydrogenase"/>
    <property type="match status" value="1"/>
</dbReference>
<dbReference type="InterPro" id="IPR036322">
    <property type="entry name" value="WD40_repeat_dom_sf"/>
</dbReference>
<dbReference type="SUPFAM" id="SSF50978">
    <property type="entry name" value="WD40 repeat-like"/>
    <property type="match status" value="1"/>
</dbReference>
<sequence length="142" mass="15168">MMDKPQILVQASEDVSYTIFDVDWYPGSAKLVSVGCQPRGTGVVQVFEITDGKMVECGSASLPNASKCCTFGASAMTDRKLIVGDMKGQISVVDLEKLQSVETVGAHDDAVNCIDGFGGLGAEGKGDLEAVVVKWWHLIWLV</sequence>
<dbReference type="AlphaFoldDB" id="A0A7R9BEW1"/>
<keyword evidence="2" id="KW-1185">Reference proteome</keyword>
<dbReference type="EMBL" id="OA882163">
    <property type="protein sequence ID" value="CAD7273391.1"/>
    <property type="molecule type" value="Genomic_DNA"/>
</dbReference>
<name>A0A7R9BEW1_9CRUS</name>
<evidence type="ECO:0000313" key="1">
    <source>
        <dbReference type="EMBL" id="CAD7273391.1"/>
    </source>
</evidence>
<protein>
    <submittedName>
        <fullName evidence="1">Uncharacterized protein</fullName>
    </submittedName>
</protein>
<dbReference type="InterPro" id="IPR015943">
    <property type="entry name" value="WD40/YVTN_repeat-like_dom_sf"/>
</dbReference>
<proteinExistence type="predicted"/>
<evidence type="ECO:0000313" key="2">
    <source>
        <dbReference type="Proteomes" id="UP000678499"/>
    </source>
</evidence>
<dbReference type="Proteomes" id="UP000678499">
    <property type="component" value="Unassembled WGS sequence"/>
</dbReference>
<organism evidence="1">
    <name type="scientific">Notodromas monacha</name>
    <dbReference type="NCBI Taxonomy" id="399045"/>
    <lineage>
        <taxon>Eukaryota</taxon>
        <taxon>Metazoa</taxon>
        <taxon>Ecdysozoa</taxon>
        <taxon>Arthropoda</taxon>
        <taxon>Crustacea</taxon>
        <taxon>Oligostraca</taxon>
        <taxon>Ostracoda</taxon>
        <taxon>Podocopa</taxon>
        <taxon>Podocopida</taxon>
        <taxon>Cypridocopina</taxon>
        <taxon>Cypridoidea</taxon>
        <taxon>Cyprididae</taxon>
        <taxon>Notodromas</taxon>
    </lineage>
</organism>
<accession>A0A7R9BEW1</accession>